<dbReference type="InterPro" id="IPR036812">
    <property type="entry name" value="NAD(P)_OxRdtase_dom_sf"/>
</dbReference>
<name>A0AAJ0GEJ8_9PEZI</name>
<keyword evidence="1" id="KW-0560">Oxidoreductase</keyword>
<dbReference type="SUPFAM" id="SSF51430">
    <property type="entry name" value="NAD(P)-linked oxidoreductase"/>
    <property type="match status" value="1"/>
</dbReference>
<dbReference type="Proteomes" id="UP001271007">
    <property type="component" value="Unassembled WGS sequence"/>
</dbReference>
<accession>A0AAJ0GEJ8</accession>
<evidence type="ECO:0000259" key="2">
    <source>
        <dbReference type="Pfam" id="PF00248"/>
    </source>
</evidence>
<feature type="domain" description="NADP-dependent oxidoreductase" evidence="2">
    <location>
        <begin position="8"/>
        <end position="117"/>
    </location>
</feature>
<protein>
    <recommendedName>
        <fullName evidence="2">NADP-dependent oxidoreductase domain-containing protein</fullName>
    </recommendedName>
</protein>
<evidence type="ECO:0000313" key="4">
    <source>
        <dbReference type="Proteomes" id="UP001271007"/>
    </source>
</evidence>
<gene>
    <name evidence="3" type="ORF">LTR09_003240</name>
</gene>
<keyword evidence="4" id="KW-1185">Reference proteome</keyword>
<dbReference type="Gene3D" id="3.20.20.100">
    <property type="entry name" value="NADP-dependent oxidoreductase domain"/>
    <property type="match status" value="1"/>
</dbReference>
<evidence type="ECO:0000256" key="1">
    <source>
        <dbReference type="ARBA" id="ARBA00023002"/>
    </source>
</evidence>
<dbReference type="GO" id="GO:0016491">
    <property type="term" value="F:oxidoreductase activity"/>
    <property type="evidence" value="ECO:0007669"/>
    <property type="project" value="UniProtKB-KW"/>
</dbReference>
<reference evidence="3" key="1">
    <citation type="submission" date="2023-04" db="EMBL/GenBank/DDBJ databases">
        <title>Black Yeasts Isolated from many extreme environments.</title>
        <authorList>
            <person name="Coleine C."/>
            <person name="Stajich J.E."/>
            <person name="Selbmann L."/>
        </authorList>
    </citation>
    <scope>NUCLEOTIDE SEQUENCE</scope>
    <source>
        <strain evidence="3">CCFEE 5312</strain>
    </source>
</reference>
<sequence>MASSTSLKIILGVANCGDVTRDTTVRYDSPEDVNTYLDAFYDRGGRQLDTARGYPPQAPGTSEERLGTVAAGKRFTIDTKVVLFVPGSHVAAKILESVDNSVELLKTPAINIEYLHFQTV</sequence>
<dbReference type="InterPro" id="IPR023210">
    <property type="entry name" value="NADP_OxRdtase_dom"/>
</dbReference>
<comment type="caution">
    <text evidence="3">The sequence shown here is derived from an EMBL/GenBank/DDBJ whole genome shotgun (WGS) entry which is preliminary data.</text>
</comment>
<dbReference type="Pfam" id="PF00248">
    <property type="entry name" value="Aldo_ket_red"/>
    <property type="match status" value="1"/>
</dbReference>
<dbReference type="EMBL" id="JAWDJX010000007">
    <property type="protein sequence ID" value="KAK3056006.1"/>
    <property type="molecule type" value="Genomic_DNA"/>
</dbReference>
<organism evidence="3 4">
    <name type="scientific">Extremus antarcticus</name>
    <dbReference type="NCBI Taxonomy" id="702011"/>
    <lineage>
        <taxon>Eukaryota</taxon>
        <taxon>Fungi</taxon>
        <taxon>Dikarya</taxon>
        <taxon>Ascomycota</taxon>
        <taxon>Pezizomycotina</taxon>
        <taxon>Dothideomycetes</taxon>
        <taxon>Dothideomycetidae</taxon>
        <taxon>Mycosphaerellales</taxon>
        <taxon>Extremaceae</taxon>
        <taxon>Extremus</taxon>
    </lineage>
</organism>
<evidence type="ECO:0000313" key="3">
    <source>
        <dbReference type="EMBL" id="KAK3056006.1"/>
    </source>
</evidence>
<dbReference type="AlphaFoldDB" id="A0AAJ0GEJ8"/>
<proteinExistence type="predicted"/>